<dbReference type="PANTHER" id="PTHR37807:SF3">
    <property type="entry name" value="OS07G0160300 PROTEIN"/>
    <property type="match status" value="1"/>
</dbReference>
<comment type="caution">
    <text evidence="1">The sequence shown here is derived from an EMBL/GenBank/DDBJ whole genome shotgun (WGS) entry which is preliminary data.</text>
</comment>
<reference evidence="1" key="2">
    <citation type="submission" date="2020-09" db="EMBL/GenBank/DDBJ databases">
        <authorList>
            <person name="Sun Q."/>
            <person name="Zhou Y."/>
        </authorList>
    </citation>
    <scope>NUCLEOTIDE SEQUENCE</scope>
    <source>
        <strain evidence="1">CGMCC 4.7306</strain>
    </source>
</reference>
<name>A0A917S488_9ACTN</name>
<sequence length="306" mass="33195">MTARRRRAVISQLEWILEGLDAGSGEWGDDAAERMSPDYASRLAPDQFVSIARDWAQRFAPVTVESVQITGLSAKATVSTGIGSMVVAIATEENEPHRLRSCLVAPLIPAELAPRLPETFRPEDFGSDLPPGRRLTVFAGLPGTGKSTLAERLGRETGTPVFAADWLLGALTPFGGRYWDDLLGIAAEQLTHLAYRQLVLGQSAILDHPVEDPALRGRWASLAAAAGATFSVILCQCEDIALHEARFSARTRGIPGWHETGSWSNVAQRRDAFVPWAGADVLPVDAAMSIEDAMEAVRRFVVRDLQ</sequence>
<dbReference type="Gene3D" id="3.40.50.300">
    <property type="entry name" value="P-loop containing nucleotide triphosphate hydrolases"/>
    <property type="match status" value="1"/>
</dbReference>
<dbReference type="SUPFAM" id="SSF52540">
    <property type="entry name" value="P-loop containing nucleoside triphosphate hydrolases"/>
    <property type="match status" value="1"/>
</dbReference>
<dbReference type="Proteomes" id="UP000613840">
    <property type="component" value="Unassembled WGS sequence"/>
</dbReference>
<protein>
    <recommendedName>
        <fullName evidence="3">AAA domain-containing protein</fullName>
    </recommendedName>
</protein>
<accession>A0A917S488</accession>
<dbReference type="InterPro" id="IPR027417">
    <property type="entry name" value="P-loop_NTPase"/>
</dbReference>
<gene>
    <name evidence="1" type="ORF">GCM10011575_10910</name>
</gene>
<proteinExistence type="predicted"/>
<evidence type="ECO:0000313" key="1">
    <source>
        <dbReference type="EMBL" id="GGL54349.1"/>
    </source>
</evidence>
<dbReference type="AlphaFoldDB" id="A0A917S488"/>
<dbReference type="EMBL" id="BMMZ01000002">
    <property type="protein sequence ID" value="GGL54349.1"/>
    <property type="molecule type" value="Genomic_DNA"/>
</dbReference>
<reference evidence="1" key="1">
    <citation type="journal article" date="2014" name="Int. J. Syst. Evol. Microbiol.">
        <title>Complete genome sequence of Corynebacterium casei LMG S-19264T (=DSM 44701T), isolated from a smear-ripened cheese.</title>
        <authorList>
            <consortium name="US DOE Joint Genome Institute (JGI-PGF)"/>
            <person name="Walter F."/>
            <person name="Albersmeier A."/>
            <person name="Kalinowski J."/>
            <person name="Ruckert C."/>
        </authorList>
    </citation>
    <scope>NUCLEOTIDE SEQUENCE</scope>
    <source>
        <strain evidence="1">CGMCC 4.7306</strain>
    </source>
</reference>
<evidence type="ECO:0008006" key="3">
    <source>
        <dbReference type="Google" id="ProtNLM"/>
    </source>
</evidence>
<dbReference type="Pfam" id="PF13671">
    <property type="entry name" value="AAA_33"/>
    <property type="match status" value="1"/>
</dbReference>
<keyword evidence="2" id="KW-1185">Reference proteome</keyword>
<dbReference type="PANTHER" id="PTHR37807">
    <property type="entry name" value="OS07G0160300 PROTEIN"/>
    <property type="match status" value="1"/>
</dbReference>
<organism evidence="1 2">
    <name type="scientific">Microlunatus endophyticus</name>
    <dbReference type="NCBI Taxonomy" id="1716077"/>
    <lineage>
        <taxon>Bacteria</taxon>
        <taxon>Bacillati</taxon>
        <taxon>Actinomycetota</taxon>
        <taxon>Actinomycetes</taxon>
        <taxon>Propionibacteriales</taxon>
        <taxon>Propionibacteriaceae</taxon>
        <taxon>Microlunatus</taxon>
    </lineage>
</organism>
<evidence type="ECO:0000313" key="2">
    <source>
        <dbReference type="Proteomes" id="UP000613840"/>
    </source>
</evidence>